<dbReference type="EMBL" id="RZIJ01000026">
    <property type="protein sequence ID" value="RUQ65236.1"/>
    <property type="molecule type" value="Genomic_DNA"/>
</dbReference>
<dbReference type="Proteomes" id="UP000280346">
    <property type="component" value="Unassembled WGS sequence"/>
</dbReference>
<dbReference type="Pfam" id="PF04314">
    <property type="entry name" value="PCuAC"/>
    <property type="match status" value="1"/>
</dbReference>
<proteinExistence type="predicted"/>
<name>A0A3S0VF14_9PROT</name>
<dbReference type="OrthoDB" id="9796962at2"/>
<dbReference type="InterPro" id="IPR058248">
    <property type="entry name" value="Lxx211020-like"/>
</dbReference>
<gene>
    <name evidence="2" type="ORF">EJ913_25295</name>
</gene>
<feature type="chain" id="PRO_5018541618" evidence="1">
    <location>
        <begin position="24"/>
        <end position="151"/>
    </location>
</feature>
<dbReference type="InterPro" id="IPR036182">
    <property type="entry name" value="PCuAC_sf"/>
</dbReference>
<organism evidence="2 3">
    <name type="scientific">Azospirillum doebereinerae</name>
    <dbReference type="NCBI Taxonomy" id="92933"/>
    <lineage>
        <taxon>Bacteria</taxon>
        <taxon>Pseudomonadati</taxon>
        <taxon>Pseudomonadota</taxon>
        <taxon>Alphaproteobacteria</taxon>
        <taxon>Rhodospirillales</taxon>
        <taxon>Azospirillaceae</taxon>
        <taxon>Azospirillum</taxon>
    </lineage>
</organism>
<dbReference type="SUPFAM" id="SSF110087">
    <property type="entry name" value="DR1885-like metal-binding protein"/>
    <property type="match status" value="1"/>
</dbReference>
<evidence type="ECO:0000256" key="1">
    <source>
        <dbReference type="SAM" id="SignalP"/>
    </source>
</evidence>
<keyword evidence="3" id="KW-1185">Reference proteome</keyword>
<protein>
    <submittedName>
        <fullName evidence="2">Copper chaperone PCu(A)C</fullName>
    </submittedName>
</protein>
<dbReference type="InterPro" id="IPR007410">
    <property type="entry name" value="LpqE-like"/>
</dbReference>
<comment type="caution">
    <text evidence="2">The sequence shown here is derived from an EMBL/GenBank/DDBJ whole genome shotgun (WGS) entry which is preliminary data.</text>
</comment>
<dbReference type="PANTHER" id="PTHR36302">
    <property type="entry name" value="BLR7088 PROTEIN"/>
    <property type="match status" value="1"/>
</dbReference>
<feature type="signal peptide" evidence="1">
    <location>
        <begin position="1"/>
        <end position="23"/>
    </location>
</feature>
<dbReference type="Gene3D" id="2.60.40.1890">
    <property type="entry name" value="PCu(A)C copper chaperone"/>
    <property type="match status" value="1"/>
</dbReference>
<dbReference type="RefSeq" id="WP_127003155.1">
    <property type="nucleotide sequence ID" value="NZ_CP173191.1"/>
</dbReference>
<evidence type="ECO:0000313" key="2">
    <source>
        <dbReference type="EMBL" id="RUQ65236.1"/>
    </source>
</evidence>
<dbReference type="PANTHER" id="PTHR36302:SF1">
    <property type="entry name" value="COPPER CHAPERONE PCU(A)C"/>
    <property type="match status" value="1"/>
</dbReference>
<accession>A0A3S0VF14</accession>
<dbReference type="AlphaFoldDB" id="A0A3S0VF14"/>
<keyword evidence="1" id="KW-0732">Signal</keyword>
<sequence length="151" mass="15208">MTMLARFGAALLALAALSGPALADGPVTVTAAWARAGAPTAKAGAAFLTVTNTGAEPDRLVSAQTPVADKAELHTHLMDNGVMKMRAVDSIDVAPGAPVTLKPGGLHVMLMGLKQPLTEGSRFPVTLTFDKAGAVTVEVTVQGAAAMGPAH</sequence>
<reference evidence="2 3" key="1">
    <citation type="submission" date="2018-12" db="EMBL/GenBank/DDBJ databases">
        <authorList>
            <person name="Yang Y."/>
        </authorList>
    </citation>
    <scope>NUCLEOTIDE SEQUENCE [LARGE SCALE GENOMIC DNA]</scope>
    <source>
        <strain evidence="2 3">GSF71</strain>
    </source>
</reference>
<evidence type="ECO:0000313" key="3">
    <source>
        <dbReference type="Proteomes" id="UP000280346"/>
    </source>
</evidence>